<protein>
    <submittedName>
        <fullName evidence="3">Class I SAM-dependent methyltransferase</fullName>
    </submittedName>
</protein>
<sequence>MKGKEWYQADDVAQEYDSKRFSRGGRLIDHREKQAVLDAVGPVEDKDVLEIACGTGRFTVMLAERGADIVGLDISRAMMQQGREKARRAGVADHVEFLRGDAARLPFPDDHFDAVFAMRFFHLADTPAKFLAEMARVSKDVVFFDTFNDTSARVVYNWLLPMGSRLYGEEEVDGLLSDAGLKLTDATHDFVLPYGLYRKIPNGIAGELRGFDTSVGDTPLGERLASVSYWSASVLTDD</sequence>
<dbReference type="EMBL" id="RZHH01000002">
    <property type="protein sequence ID" value="RYJ13081.1"/>
    <property type="molecule type" value="Genomic_DNA"/>
</dbReference>
<evidence type="ECO:0000313" key="3">
    <source>
        <dbReference type="EMBL" id="RYJ13081.1"/>
    </source>
</evidence>
<evidence type="ECO:0000259" key="1">
    <source>
        <dbReference type="Pfam" id="PF13649"/>
    </source>
</evidence>
<dbReference type="AlphaFoldDB" id="A0A482TIA0"/>
<accession>A0A482TIA0</accession>
<evidence type="ECO:0000313" key="4">
    <source>
        <dbReference type="Proteomes" id="UP000294028"/>
    </source>
</evidence>
<dbReference type="OMA" id="NWALPMG"/>
<evidence type="ECO:0000313" key="2">
    <source>
        <dbReference type="EMBL" id="QIB73395.1"/>
    </source>
</evidence>
<dbReference type="RefSeq" id="WP_006056546.1">
    <property type="nucleotide sequence ID" value="NZ_CP048739.1"/>
</dbReference>
<proteinExistence type="predicted"/>
<keyword evidence="3" id="KW-0808">Transferase</keyword>
<dbReference type="GO" id="GO:0032259">
    <property type="term" value="P:methylation"/>
    <property type="evidence" value="ECO:0007669"/>
    <property type="project" value="UniProtKB-KW"/>
</dbReference>
<gene>
    <name evidence="3" type="ORF">ELS19_03250</name>
    <name evidence="2" type="ORF">G3I44_03315</name>
</gene>
<dbReference type="SUPFAM" id="SSF53335">
    <property type="entry name" value="S-adenosyl-L-methionine-dependent methyltransferases"/>
    <property type="match status" value="1"/>
</dbReference>
<name>A0A482TIA0_9EURY</name>
<dbReference type="Pfam" id="PF13649">
    <property type="entry name" value="Methyltransf_25"/>
    <property type="match status" value="1"/>
</dbReference>
<dbReference type="GO" id="GO:0008168">
    <property type="term" value="F:methyltransferase activity"/>
    <property type="evidence" value="ECO:0007669"/>
    <property type="project" value="UniProtKB-KW"/>
</dbReference>
<evidence type="ECO:0000313" key="5">
    <source>
        <dbReference type="Proteomes" id="UP000465846"/>
    </source>
</evidence>
<reference evidence="3 4" key="1">
    <citation type="submission" date="2018-12" db="EMBL/GenBank/DDBJ databases">
        <title>Genome analysis provides insights into bioremediation potentialities of Halogeometricum borinquense strain N11.</title>
        <authorList>
            <person name="Najjari A."/>
            <person name="Youssef N."/>
            <person name="Fhoula I."/>
            <person name="Ben Dhia O."/>
            <person name="Mahjoubi M."/>
            <person name="Ouzari H.I."/>
            <person name="Cherif A."/>
        </authorList>
    </citation>
    <scope>NUCLEOTIDE SEQUENCE [LARGE SCALE GENOMIC DNA]</scope>
    <source>
        <strain evidence="3 4">N11</strain>
    </source>
</reference>
<dbReference type="EMBL" id="CP048739">
    <property type="protein sequence ID" value="QIB73395.1"/>
    <property type="molecule type" value="Genomic_DNA"/>
</dbReference>
<dbReference type="InterPro" id="IPR029063">
    <property type="entry name" value="SAM-dependent_MTases_sf"/>
</dbReference>
<dbReference type="Proteomes" id="UP000465846">
    <property type="component" value="Chromosome"/>
</dbReference>
<dbReference type="PANTHER" id="PTHR43591">
    <property type="entry name" value="METHYLTRANSFERASE"/>
    <property type="match status" value="1"/>
</dbReference>
<keyword evidence="3" id="KW-0489">Methyltransferase</keyword>
<reference evidence="2 5" key="2">
    <citation type="submission" date="2020-02" db="EMBL/GenBank/DDBJ databases">
        <title>Whole genome sequence of Halogeometricum borinquense strain wsp4.</title>
        <authorList>
            <person name="Verma D.K."/>
            <person name="Gopal K."/>
            <person name="Prasad E.S."/>
        </authorList>
    </citation>
    <scope>NUCLEOTIDE SEQUENCE [LARGE SCALE GENOMIC DNA]</scope>
    <source>
        <strain evidence="5">wsp4</strain>
        <strain evidence="2">Wsp4</strain>
    </source>
</reference>
<dbReference type="CDD" id="cd02440">
    <property type="entry name" value="AdoMet_MTases"/>
    <property type="match status" value="1"/>
</dbReference>
<dbReference type="GeneID" id="9994258"/>
<dbReference type="Gene3D" id="3.40.50.150">
    <property type="entry name" value="Vaccinia Virus protein VP39"/>
    <property type="match status" value="1"/>
</dbReference>
<dbReference type="Proteomes" id="UP000294028">
    <property type="component" value="Unassembled WGS sequence"/>
</dbReference>
<dbReference type="InterPro" id="IPR041698">
    <property type="entry name" value="Methyltransf_25"/>
</dbReference>
<organism evidence="3 4">
    <name type="scientific">Halogeometricum borinquense</name>
    <dbReference type="NCBI Taxonomy" id="60847"/>
    <lineage>
        <taxon>Archaea</taxon>
        <taxon>Methanobacteriati</taxon>
        <taxon>Methanobacteriota</taxon>
        <taxon>Stenosarchaea group</taxon>
        <taxon>Halobacteria</taxon>
        <taxon>Halobacteriales</taxon>
        <taxon>Haloferacaceae</taxon>
        <taxon>Halogeometricum</taxon>
    </lineage>
</organism>
<feature type="domain" description="Methyltransferase" evidence="1">
    <location>
        <begin position="48"/>
        <end position="139"/>
    </location>
</feature>